<dbReference type="AlphaFoldDB" id="A0A0G2HGP5"/>
<evidence type="ECO:0000256" key="1">
    <source>
        <dbReference type="SAM" id="MobiDB-lite"/>
    </source>
</evidence>
<organism evidence="3 4">
    <name type="scientific">Phaeomoniella chlamydospora</name>
    <name type="common">Phaeoacremonium chlamydosporum</name>
    <dbReference type="NCBI Taxonomy" id="158046"/>
    <lineage>
        <taxon>Eukaryota</taxon>
        <taxon>Fungi</taxon>
        <taxon>Dikarya</taxon>
        <taxon>Ascomycota</taxon>
        <taxon>Pezizomycotina</taxon>
        <taxon>Eurotiomycetes</taxon>
        <taxon>Chaetothyriomycetidae</taxon>
        <taxon>Phaeomoniellales</taxon>
        <taxon>Phaeomoniellaceae</taxon>
        <taxon>Phaeomoniella</taxon>
    </lineage>
</organism>
<feature type="domain" description="Amine oxidase" evidence="2">
    <location>
        <begin position="70"/>
        <end position="520"/>
    </location>
</feature>
<accession>A0A0G2HGP5</accession>
<dbReference type="Gene3D" id="3.90.660.10">
    <property type="match status" value="1"/>
</dbReference>
<proteinExistence type="predicted"/>
<dbReference type="PRINTS" id="PR00419">
    <property type="entry name" value="ADXRDTASE"/>
</dbReference>
<dbReference type="Gene3D" id="3.50.50.60">
    <property type="entry name" value="FAD/NAD(P)-binding domain"/>
    <property type="match status" value="1"/>
</dbReference>
<dbReference type="SUPFAM" id="SSF51905">
    <property type="entry name" value="FAD/NAD(P)-binding domain"/>
    <property type="match status" value="1"/>
</dbReference>
<feature type="region of interest" description="Disordered" evidence="1">
    <location>
        <begin position="362"/>
        <end position="381"/>
    </location>
</feature>
<dbReference type="Proteomes" id="UP000053317">
    <property type="component" value="Unassembled WGS sequence"/>
</dbReference>
<comment type="caution">
    <text evidence="3">The sequence shown here is derived from an EMBL/GenBank/DDBJ whole genome shotgun (WGS) entry which is preliminary data.</text>
</comment>
<dbReference type="InterPro" id="IPR036188">
    <property type="entry name" value="FAD/NAD-bd_sf"/>
</dbReference>
<dbReference type="PANTHER" id="PTHR10742">
    <property type="entry name" value="FLAVIN MONOAMINE OXIDASE"/>
    <property type="match status" value="1"/>
</dbReference>
<dbReference type="Pfam" id="PF01593">
    <property type="entry name" value="Amino_oxidase"/>
    <property type="match status" value="1"/>
</dbReference>
<evidence type="ECO:0000313" key="3">
    <source>
        <dbReference type="EMBL" id="KKY27630.1"/>
    </source>
</evidence>
<name>A0A0G2HGP5_PHACM</name>
<sequence>MSQSFPFTSRIPGNAKKPSNCYSGLGERLNALSLRAPTEVVTEVVNETAVENIAPGPELKKKVIVVGAGIAGLRAAAVLHRHGVDVVVLEARDRIGGRIFTSRKEGSATRDIGAAWMHETSQNKLVKLISKLGIEYYYDDGTPLYYTEQGRAGAQFKAKKVADEFADYCEWYYETNPNAEDKSVDDFVKEFVAQHELIGSDERAWAPQAVKEVELWIGTSTEQASSKHLSYFVTERNLYMKGGYDSIINWTADSIKDNPKIIQLNELVDQVNWNENGLEPLSVRCKNADGEVHTVVGDAIIMTTPLGTYHHNLISFNPPLPDDIQHGISKFSYGALGKVFFEFSEIFWSKDNDQFIYYPSPPDEEEEVLSSSSYGSNSSEGSDNILAYPTVTINLALVVDKKELCVQISEPLTQRIEAMADKKKLYKFFEPLFKLLRTEPYRALPRLVNVETTHWTQDPLAGFGTYSADKVGDDPDLLIEALENHKGGRLQFAGEHCTKVANGCVHGAFATGETSAKNLLASFGIQYDGGDLVSLK</sequence>
<feature type="compositionally biased region" description="Low complexity" evidence="1">
    <location>
        <begin position="369"/>
        <end position="381"/>
    </location>
</feature>
<dbReference type="OrthoDB" id="5046242at2759"/>
<protein>
    <submittedName>
        <fullName evidence="3">Putative polyamine oxidase</fullName>
    </submittedName>
</protein>
<dbReference type="PANTHER" id="PTHR10742:SF410">
    <property type="entry name" value="LYSINE-SPECIFIC HISTONE DEMETHYLASE 2"/>
    <property type="match status" value="1"/>
</dbReference>
<dbReference type="SUPFAM" id="SSF54373">
    <property type="entry name" value="FAD-linked reductases, C-terminal domain"/>
    <property type="match status" value="1"/>
</dbReference>
<dbReference type="EMBL" id="LCWF01000022">
    <property type="protein sequence ID" value="KKY27630.1"/>
    <property type="molecule type" value="Genomic_DNA"/>
</dbReference>
<dbReference type="InterPro" id="IPR050281">
    <property type="entry name" value="Flavin_monoamine_oxidase"/>
</dbReference>
<keyword evidence="4" id="KW-1185">Reference proteome</keyword>
<dbReference type="GO" id="GO:0016491">
    <property type="term" value="F:oxidoreductase activity"/>
    <property type="evidence" value="ECO:0007669"/>
    <property type="project" value="InterPro"/>
</dbReference>
<evidence type="ECO:0000259" key="2">
    <source>
        <dbReference type="Pfam" id="PF01593"/>
    </source>
</evidence>
<reference evidence="3 4" key="2">
    <citation type="submission" date="2015-05" db="EMBL/GenBank/DDBJ databases">
        <authorList>
            <person name="Morales-Cruz A."/>
            <person name="Amrine K.C."/>
            <person name="Cantu D."/>
        </authorList>
    </citation>
    <scope>NUCLEOTIDE SEQUENCE [LARGE SCALE GENOMIC DNA]</scope>
    <source>
        <strain evidence="3">UCRPC4</strain>
    </source>
</reference>
<dbReference type="InterPro" id="IPR002937">
    <property type="entry name" value="Amino_oxidase"/>
</dbReference>
<evidence type="ECO:0000313" key="4">
    <source>
        <dbReference type="Proteomes" id="UP000053317"/>
    </source>
</evidence>
<reference evidence="3 4" key="1">
    <citation type="submission" date="2015-05" db="EMBL/GenBank/DDBJ databases">
        <title>Distinctive expansion of gene families associated with plant cell wall degradation and secondary metabolism in the genomes of grapevine trunk pathogens.</title>
        <authorList>
            <person name="Lawrence D.P."/>
            <person name="Travadon R."/>
            <person name="Rolshausen P.E."/>
            <person name="Baumgartner K."/>
        </authorList>
    </citation>
    <scope>NUCLEOTIDE SEQUENCE [LARGE SCALE GENOMIC DNA]</scope>
    <source>
        <strain evidence="3">UCRPC4</strain>
    </source>
</reference>
<gene>
    <name evidence="3" type="ORF">UCRPC4_g00863</name>
</gene>